<dbReference type="Proteomes" id="UP000320338">
    <property type="component" value="Unassembled WGS sequence"/>
</dbReference>
<comment type="caution">
    <text evidence="7">The sequence shown here is derived from an EMBL/GenBank/DDBJ whole genome shotgun (WGS) entry which is preliminary data.</text>
</comment>
<dbReference type="OrthoDB" id="4229605at2"/>
<evidence type="ECO:0000313" key="7">
    <source>
        <dbReference type="EMBL" id="GEC22462.1"/>
    </source>
</evidence>
<dbReference type="EMBL" id="BJNG01000045">
    <property type="protein sequence ID" value="GEC22462.1"/>
    <property type="molecule type" value="Genomic_DNA"/>
</dbReference>
<dbReference type="AlphaFoldDB" id="A0A4Y3WU83"/>
<keyword evidence="2 5" id="KW-0812">Transmembrane</keyword>
<feature type="transmembrane region" description="Helical" evidence="5">
    <location>
        <begin position="47"/>
        <end position="69"/>
    </location>
</feature>
<evidence type="ECO:0000256" key="5">
    <source>
        <dbReference type="SAM" id="Phobius"/>
    </source>
</evidence>
<evidence type="ECO:0000256" key="2">
    <source>
        <dbReference type="ARBA" id="ARBA00022692"/>
    </source>
</evidence>
<evidence type="ECO:0000256" key="4">
    <source>
        <dbReference type="ARBA" id="ARBA00023136"/>
    </source>
</evidence>
<feature type="domain" description="Major facilitator superfamily (MFS) profile" evidence="6">
    <location>
        <begin position="1"/>
        <end position="191"/>
    </location>
</feature>
<reference evidence="7 8" key="1">
    <citation type="submission" date="2019-06" db="EMBL/GenBank/DDBJ databases">
        <title>Whole genome shotgun sequence of Pseudonocardia hydrocarbonoxydans NBRC 14498.</title>
        <authorList>
            <person name="Hosoyama A."/>
            <person name="Uohara A."/>
            <person name="Ohji S."/>
            <person name="Ichikawa N."/>
        </authorList>
    </citation>
    <scope>NUCLEOTIDE SEQUENCE [LARGE SCALE GENOMIC DNA]</scope>
    <source>
        <strain evidence="7 8">NBRC 14498</strain>
    </source>
</reference>
<feature type="transmembrane region" description="Helical" evidence="5">
    <location>
        <begin position="138"/>
        <end position="161"/>
    </location>
</feature>
<feature type="transmembrane region" description="Helical" evidence="5">
    <location>
        <begin position="76"/>
        <end position="94"/>
    </location>
</feature>
<feature type="transmembrane region" description="Helical" evidence="5">
    <location>
        <begin position="243"/>
        <end position="263"/>
    </location>
</feature>
<proteinExistence type="predicted"/>
<dbReference type="InterPro" id="IPR011701">
    <property type="entry name" value="MFS"/>
</dbReference>
<accession>A0A4Y3WU83</accession>
<dbReference type="InterPro" id="IPR020846">
    <property type="entry name" value="MFS_dom"/>
</dbReference>
<evidence type="ECO:0000256" key="3">
    <source>
        <dbReference type="ARBA" id="ARBA00022989"/>
    </source>
</evidence>
<feature type="transmembrane region" description="Helical" evidence="5">
    <location>
        <begin position="167"/>
        <end position="186"/>
    </location>
</feature>
<dbReference type="GO" id="GO:0022857">
    <property type="term" value="F:transmembrane transporter activity"/>
    <property type="evidence" value="ECO:0007669"/>
    <property type="project" value="InterPro"/>
</dbReference>
<evidence type="ECO:0000259" key="6">
    <source>
        <dbReference type="PROSITE" id="PS50850"/>
    </source>
</evidence>
<keyword evidence="4 5" id="KW-0472">Membrane</keyword>
<comment type="subcellular location">
    <subcellularLocation>
        <location evidence="1">Cell membrane</location>
        <topology evidence="1">Multi-pass membrane protein</topology>
    </subcellularLocation>
</comment>
<dbReference type="SUPFAM" id="SSF103473">
    <property type="entry name" value="MFS general substrate transporter"/>
    <property type="match status" value="1"/>
</dbReference>
<gene>
    <name evidence="7" type="ORF">PHY01_47450</name>
</gene>
<keyword evidence="8" id="KW-1185">Reference proteome</keyword>
<feature type="transmembrane region" description="Helical" evidence="5">
    <location>
        <begin position="212"/>
        <end position="237"/>
    </location>
</feature>
<dbReference type="Pfam" id="PF07690">
    <property type="entry name" value="MFS_1"/>
    <property type="match status" value="1"/>
</dbReference>
<feature type="transmembrane region" description="Helical" evidence="5">
    <location>
        <begin position="275"/>
        <end position="296"/>
    </location>
</feature>
<dbReference type="RefSeq" id="WP_141281980.1">
    <property type="nucleotide sequence ID" value="NZ_BAAARZ010000029.1"/>
</dbReference>
<evidence type="ECO:0000256" key="1">
    <source>
        <dbReference type="ARBA" id="ARBA00004651"/>
    </source>
</evidence>
<dbReference type="InterPro" id="IPR036259">
    <property type="entry name" value="MFS_trans_sf"/>
</dbReference>
<feature type="transmembrane region" description="Helical" evidence="5">
    <location>
        <begin position="361"/>
        <end position="379"/>
    </location>
</feature>
<dbReference type="PROSITE" id="PS50850">
    <property type="entry name" value="MFS"/>
    <property type="match status" value="1"/>
</dbReference>
<keyword evidence="3 5" id="KW-1133">Transmembrane helix</keyword>
<dbReference type="PANTHER" id="PTHR23542">
    <property type="match status" value="1"/>
</dbReference>
<dbReference type="Gene3D" id="1.20.1250.20">
    <property type="entry name" value="MFS general substrate transporter like domains"/>
    <property type="match status" value="1"/>
</dbReference>
<evidence type="ECO:0000313" key="8">
    <source>
        <dbReference type="Proteomes" id="UP000320338"/>
    </source>
</evidence>
<protein>
    <submittedName>
        <fullName evidence="7">MFS transporter</fullName>
    </submittedName>
</protein>
<dbReference type="GO" id="GO:0005886">
    <property type="term" value="C:plasma membrane"/>
    <property type="evidence" value="ECO:0007669"/>
    <property type="project" value="UniProtKB-SubCell"/>
</dbReference>
<feature type="transmembrane region" description="Helical" evidence="5">
    <location>
        <begin position="100"/>
        <end position="118"/>
    </location>
</feature>
<organism evidence="7 8">
    <name type="scientific">Pseudonocardia hydrocarbonoxydans</name>
    <dbReference type="NCBI Taxonomy" id="76726"/>
    <lineage>
        <taxon>Bacteria</taxon>
        <taxon>Bacillati</taxon>
        <taxon>Actinomycetota</taxon>
        <taxon>Actinomycetes</taxon>
        <taxon>Pseudonocardiales</taxon>
        <taxon>Pseudonocardiaceae</taxon>
        <taxon>Pseudonocardia</taxon>
    </lineage>
</organism>
<dbReference type="PANTHER" id="PTHR23542:SF1">
    <property type="entry name" value="MAJOR FACILITATOR SUPERFAMILY (MFS) PROFILE DOMAIN-CONTAINING PROTEIN"/>
    <property type="match status" value="1"/>
</dbReference>
<name>A0A4Y3WU83_9PSEU</name>
<sequence>MTTGYRDVLALPGVTPLLVSSLLARVPASAAAITLTLHVVLTLDLGYAAAGAVGAAATVGMAIGAPVLGRLVDRRGLRAVLALTTAAAAVFWTVAPHLGYPALLVTAFLGGLLAFPVYSITRQALAAAVPQDRRRPAFALDSMSVEISYIIGPAVGSVLMVTLSSPVAMAVVGVGWVAAGVAFRVLDPPTRTGVAEPGERPPPVRTWLDRRLLAALLGTAATVLMVFGTELSMIASVQGAGPVYAIALVNAVWCTASLAGGYLHGRARRSHPQALLVGALALATLPVALGGAWWTFALLLVPAGLLTAPALAAGSERVSVLAPEPARGVVTGLHGSATTLGAAAGTPLAGVLIDVSGPGTAIVAVGVLGAVAAGVSALLNRS</sequence>